<protein>
    <submittedName>
        <fullName evidence="3">Uncharacterized protein</fullName>
    </submittedName>
</protein>
<accession>A0A1I7Z8Q0</accession>
<feature type="region of interest" description="Disordered" evidence="1">
    <location>
        <begin position="179"/>
        <end position="217"/>
    </location>
</feature>
<dbReference type="AlphaFoldDB" id="A0A1I7Z8Q0"/>
<evidence type="ECO:0000256" key="1">
    <source>
        <dbReference type="SAM" id="MobiDB-lite"/>
    </source>
</evidence>
<keyword evidence="2" id="KW-1185">Reference proteome</keyword>
<name>A0A1I7Z8Q0_9BILA</name>
<evidence type="ECO:0000313" key="2">
    <source>
        <dbReference type="Proteomes" id="UP000095287"/>
    </source>
</evidence>
<evidence type="ECO:0000313" key="3">
    <source>
        <dbReference type="WBParaSite" id="L893_g23980.t1"/>
    </source>
</evidence>
<organism evidence="2 3">
    <name type="scientific">Steinernema glaseri</name>
    <dbReference type="NCBI Taxonomy" id="37863"/>
    <lineage>
        <taxon>Eukaryota</taxon>
        <taxon>Metazoa</taxon>
        <taxon>Ecdysozoa</taxon>
        <taxon>Nematoda</taxon>
        <taxon>Chromadorea</taxon>
        <taxon>Rhabditida</taxon>
        <taxon>Tylenchina</taxon>
        <taxon>Panagrolaimomorpha</taxon>
        <taxon>Strongyloidoidea</taxon>
        <taxon>Steinernematidae</taxon>
        <taxon>Steinernema</taxon>
    </lineage>
</organism>
<proteinExistence type="predicted"/>
<feature type="region of interest" description="Disordered" evidence="1">
    <location>
        <begin position="43"/>
        <end position="111"/>
    </location>
</feature>
<reference evidence="3" key="1">
    <citation type="submission" date="2016-11" db="UniProtKB">
        <authorList>
            <consortium name="WormBaseParasite"/>
        </authorList>
    </citation>
    <scope>IDENTIFICATION</scope>
</reference>
<sequence>MLCVALNIVDCQEWRAVMNAFYSVVTVLYSFLSEENAVVITKTPHTPTCPTTRERTSTTSTTESRVPAPRPSQDPSESRTDIPVSRDTPTLRPAPTVPSTPGSAPKGASSIGRQLRQFWNSLRDRPTASKASWFGGLRRRPKCPLIPEQLYSPPNSNRCCANVDRQLPAVPPATTLRRFAPGPPSPLGPASVNGACRNPASPRLGRSRDDCGALPTRSPGRGLRRCNDADLYGSHHARPEEMLMY</sequence>
<dbReference type="Proteomes" id="UP000095287">
    <property type="component" value="Unplaced"/>
</dbReference>
<dbReference type="WBParaSite" id="L893_g23980.t1">
    <property type="protein sequence ID" value="L893_g23980.t1"/>
    <property type="gene ID" value="L893_g23980"/>
</dbReference>
<feature type="compositionally biased region" description="Low complexity" evidence="1">
    <location>
        <begin position="43"/>
        <end position="65"/>
    </location>
</feature>